<protein>
    <submittedName>
        <fullName evidence="1">Uncharacterized protein</fullName>
    </submittedName>
</protein>
<gene>
    <name evidence="1" type="ORF">LEA_10585</name>
    <name evidence="2" type="ORF">OBE_04922</name>
</gene>
<comment type="caution">
    <text evidence="1">The sequence shown here is derived from an EMBL/GenBank/DDBJ whole genome shotgun (WGS) entry which is preliminary data.</text>
</comment>
<dbReference type="EMBL" id="AJWY01007114">
    <property type="protein sequence ID" value="EKC64952.1"/>
    <property type="molecule type" value="Genomic_DNA"/>
</dbReference>
<organism evidence="1">
    <name type="scientific">human gut metagenome</name>
    <dbReference type="NCBI Taxonomy" id="408170"/>
    <lineage>
        <taxon>unclassified sequences</taxon>
        <taxon>metagenomes</taxon>
        <taxon>organismal metagenomes</taxon>
    </lineage>
</organism>
<reference evidence="1" key="1">
    <citation type="journal article" date="2013" name="Environ. Microbiol.">
        <title>Microbiota from the distal guts of lean and obese adolescents exhibit partial functional redundancy besides clear differences in community structure.</title>
        <authorList>
            <person name="Ferrer M."/>
            <person name="Ruiz A."/>
            <person name="Lanza F."/>
            <person name="Haange S.B."/>
            <person name="Oberbach A."/>
            <person name="Till H."/>
            <person name="Bargiela R."/>
            <person name="Campoy C."/>
            <person name="Segura M.T."/>
            <person name="Richter M."/>
            <person name="von Bergen M."/>
            <person name="Seifert J."/>
            <person name="Suarez A."/>
        </authorList>
    </citation>
    <scope>NUCLEOTIDE SEQUENCE</scope>
</reference>
<evidence type="ECO:0000313" key="1">
    <source>
        <dbReference type="EMBL" id="EKC64952.1"/>
    </source>
</evidence>
<accession>K1SWE1</accession>
<evidence type="ECO:0000313" key="2">
    <source>
        <dbReference type="EMBL" id="EKC68465.1"/>
    </source>
</evidence>
<dbReference type="Gene3D" id="2.40.10.270">
    <property type="entry name" value="Bacteriophage SPP1 head-tail adaptor protein"/>
    <property type="match status" value="1"/>
</dbReference>
<sequence length="113" mass="12659">MAWTDFLDDACIVDKRTESDGMGGIVVTWTDGAPFRAGFIRNSSTEAMIAYQSGIRELFTIVFSDMLELLPNDRVKRISDGKVFRITSDARDMTTPEQSDMHFREADAEVVTA</sequence>
<name>K1SWE1_9ZZZZ</name>
<dbReference type="AlphaFoldDB" id="K1SWE1"/>
<dbReference type="InterPro" id="IPR038666">
    <property type="entry name" value="SSP1_head-tail_sf"/>
</dbReference>
<proteinExistence type="predicted"/>
<dbReference type="EMBL" id="AJWZ01003354">
    <property type="protein sequence ID" value="EKC68465.1"/>
    <property type="molecule type" value="Genomic_DNA"/>
</dbReference>